<evidence type="ECO:0000313" key="3">
    <source>
        <dbReference type="EMBL" id="KAA5610639.1"/>
    </source>
</evidence>
<gene>
    <name evidence="3" type="ORF">F1189_18640</name>
</gene>
<accession>A0A5M6IRU8</accession>
<dbReference type="Proteomes" id="UP000325255">
    <property type="component" value="Unassembled WGS sequence"/>
</dbReference>
<dbReference type="EMBL" id="VWPK01000030">
    <property type="protein sequence ID" value="KAA5610639.1"/>
    <property type="molecule type" value="Genomic_DNA"/>
</dbReference>
<feature type="compositionally biased region" description="Pro residues" evidence="1">
    <location>
        <begin position="214"/>
        <end position="230"/>
    </location>
</feature>
<sequence length="376" mass="39919">MRKQEPILLTPATFCQNRGTSENSARPPCGQPRTGPVPIMALKPYKLTFEFDRFSLLARRAAVSPSGPGSERLHVRMRWTRIVAAVSLPALLLAGCKDDKKQETLQPAFDMTGYARQLVEQNLRALSDSPPAVRIRGVQVYPQAMPRQIAVCGQVDLARGNGGMFTLFVSVVSYEDGSGAKPPGFQVDQTVAETVEAANRVWAKMITYCYENGGPPPPPPPTAASAPQPPATAATEPAATPPAASAATPADSGHAQPPPRRERTATKDPATASPREAPPPPPPPREVPHPPAVTPAREPTPPKVTADTPARAPASGSVVLRQPGNLRAGPSGGGEVIRVVPRDTTLRVFGEAPGGWYQVGDAAPWGWIHSSMVQRQ</sequence>
<comment type="caution">
    <text evidence="3">The sequence shown here is derived from an EMBL/GenBank/DDBJ whole genome shotgun (WGS) entry which is preliminary data.</text>
</comment>
<feature type="compositionally biased region" description="Low complexity" evidence="1">
    <location>
        <begin position="231"/>
        <end position="250"/>
    </location>
</feature>
<evidence type="ECO:0000259" key="2">
    <source>
        <dbReference type="Pfam" id="PF08239"/>
    </source>
</evidence>
<dbReference type="AlphaFoldDB" id="A0A5M6IRU8"/>
<evidence type="ECO:0000256" key="1">
    <source>
        <dbReference type="SAM" id="MobiDB-lite"/>
    </source>
</evidence>
<proteinExistence type="predicted"/>
<feature type="domain" description="SH3b" evidence="2">
    <location>
        <begin position="325"/>
        <end position="373"/>
    </location>
</feature>
<name>A0A5M6IRU8_9PROT</name>
<reference evidence="3 4" key="1">
    <citation type="submission" date="2019-09" db="EMBL/GenBank/DDBJ databases">
        <title>Genome sequence of Rhodovastum atsumiense, a diverse member of the Acetobacteraceae family of non-sulfur purple photosynthetic bacteria.</title>
        <authorList>
            <person name="Meyer T."/>
            <person name="Kyndt J."/>
        </authorList>
    </citation>
    <scope>NUCLEOTIDE SEQUENCE [LARGE SCALE GENOMIC DNA]</scope>
    <source>
        <strain evidence="3 4">DSM 21279</strain>
    </source>
</reference>
<dbReference type="Gene3D" id="2.30.30.40">
    <property type="entry name" value="SH3 Domains"/>
    <property type="match status" value="1"/>
</dbReference>
<feature type="compositionally biased region" description="Pro residues" evidence="1">
    <location>
        <begin position="276"/>
        <end position="302"/>
    </location>
</feature>
<feature type="region of interest" description="Disordered" evidence="1">
    <location>
        <begin position="213"/>
        <end position="316"/>
    </location>
</feature>
<dbReference type="Pfam" id="PF08239">
    <property type="entry name" value="SH3_3"/>
    <property type="match status" value="1"/>
</dbReference>
<dbReference type="OrthoDB" id="7284979at2"/>
<evidence type="ECO:0000313" key="4">
    <source>
        <dbReference type="Proteomes" id="UP000325255"/>
    </source>
</evidence>
<keyword evidence="4" id="KW-1185">Reference proteome</keyword>
<organism evidence="3 4">
    <name type="scientific">Rhodovastum atsumiense</name>
    <dbReference type="NCBI Taxonomy" id="504468"/>
    <lineage>
        <taxon>Bacteria</taxon>
        <taxon>Pseudomonadati</taxon>
        <taxon>Pseudomonadota</taxon>
        <taxon>Alphaproteobacteria</taxon>
        <taxon>Acetobacterales</taxon>
        <taxon>Acetobacteraceae</taxon>
        <taxon>Rhodovastum</taxon>
    </lineage>
</organism>
<protein>
    <submittedName>
        <fullName evidence="3">SH3 domain-containing protein</fullName>
    </submittedName>
</protein>
<dbReference type="InterPro" id="IPR003646">
    <property type="entry name" value="SH3-like_bac-type"/>
</dbReference>